<proteinExistence type="predicted"/>
<dbReference type="PROSITE" id="PS50883">
    <property type="entry name" value="EAL"/>
    <property type="match status" value="1"/>
</dbReference>
<dbReference type="Gene3D" id="3.20.20.450">
    <property type="entry name" value="EAL domain"/>
    <property type="match status" value="1"/>
</dbReference>
<dbReference type="Proteomes" id="UP000838308">
    <property type="component" value="Unassembled WGS sequence"/>
</dbReference>
<dbReference type="EMBL" id="CALBWS010000032">
    <property type="protein sequence ID" value="CAH2716760.1"/>
    <property type="molecule type" value="Genomic_DNA"/>
</dbReference>
<protein>
    <recommendedName>
        <fullName evidence="1">EAL domain-containing protein</fullName>
    </recommendedName>
</protein>
<dbReference type="InterPro" id="IPR001633">
    <property type="entry name" value="EAL_dom"/>
</dbReference>
<accession>A0ABN8KWD6</accession>
<organism evidence="2 3">
    <name type="scientific">Neobacillus rhizosphaerae</name>
    <dbReference type="NCBI Taxonomy" id="2880965"/>
    <lineage>
        <taxon>Bacteria</taxon>
        <taxon>Bacillati</taxon>
        <taxon>Bacillota</taxon>
        <taxon>Bacilli</taxon>
        <taxon>Bacillales</taxon>
        <taxon>Bacillaceae</taxon>
        <taxon>Neobacillus</taxon>
    </lineage>
</organism>
<dbReference type="SUPFAM" id="SSF141868">
    <property type="entry name" value="EAL domain-like"/>
    <property type="match status" value="1"/>
</dbReference>
<dbReference type="InterPro" id="IPR035919">
    <property type="entry name" value="EAL_sf"/>
</dbReference>
<evidence type="ECO:0000259" key="1">
    <source>
        <dbReference type="PROSITE" id="PS50883"/>
    </source>
</evidence>
<reference evidence="2" key="1">
    <citation type="submission" date="2022-04" db="EMBL/GenBank/DDBJ databases">
        <authorList>
            <person name="Criscuolo A."/>
        </authorList>
    </citation>
    <scope>NUCLEOTIDE SEQUENCE</scope>
    <source>
        <strain evidence="2">CIP111895</strain>
    </source>
</reference>
<dbReference type="PANTHER" id="PTHR33121">
    <property type="entry name" value="CYCLIC DI-GMP PHOSPHODIESTERASE PDEF"/>
    <property type="match status" value="1"/>
</dbReference>
<dbReference type="RefSeq" id="WP_248736997.1">
    <property type="nucleotide sequence ID" value="NZ_CALBWS010000032.1"/>
</dbReference>
<gene>
    <name evidence="2" type="ORF">BACCIP111895_03948</name>
</gene>
<dbReference type="Pfam" id="PF00563">
    <property type="entry name" value="EAL"/>
    <property type="match status" value="1"/>
</dbReference>
<dbReference type="InterPro" id="IPR050706">
    <property type="entry name" value="Cyclic-di-GMP_PDE-like"/>
</dbReference>
<comment type="caution">
    <text evidence="2">The sequence shown here is derived from an EMBL/GenBank/DDBJ whole genome shotgun (WGS) entry which is preliminary data.</text>
</comment>
<dbReference type="PANTHER" id="PTHR33121:SF70">
    <property type="entry name" value="SIGNALING PROTEIN YKOW"/>
    <property type="match status" value="1"/>
</dbReference>
<feature type="domain" description="EAL" evidence="1">
    <location>
        <begin position="1"/>
        <end position="79"/>
    </location>
</feature>
<evidence type="ECO:0000313" key="3">
    <source>
        <dbReference type="Proteomes" id="UP000838308"/>
    </source>
</evidence>
<name>A0ABN8KWD6_9BACI</name>
<keyword evidence="3" id="KW-1185">Reference proteome</keyword>
<sequence length="87" mass="9617">MPPIEIQSVFGEDGPENQAIIKSIVALEKELGILIIAVGVETQEQISYLMAADLKYAQGYFFSKPLRAGEIEQLGFLRIDSEGLEVF</sequence>
<evidence type="ECO:0000313" key="2">
    <source>
        <dbReference type="EMBL" id="CAH2716760.1"/>
    </source>
</evidence>